<dbReference type="Gene3D" id="3.80.10.10">
    <property type="entry name" value="Ribonuclease Inhibitor"/>
    <property type="match status" value="1"/>
</dbReference>
<dbReference type="EMBL" id="GDID01005817">
    <property type="protein sequence ID" value="JAP90789.1"/>
    <property type="molecule type" value="Transcribed_RNA"/>
</dbReference>
<feature type="non-terminal residue" evidence="1">
    <location>
        <position position="263"/>
    </location>
</feature>
<name>A0A146K5M0_9EUKA</name>
<gene>
    <name evidence="1" type="ORF">TPC1_17807</name>
</gene>
<feature type="non-terminal residue" evidence="1">
    <location>
        <position position="1"/>
    </location>
</feature>
<accession>A0A146K5M0</accession>
<organism evidence="1">
    <name type="scientific">Trepomonas sp. PC1</name>
    <dbReference type="NCBI Taxonomy" id="1076344"/>
    <lineage>
        <taxon>Eukaryota</taxon>
        <taxon>Metamonada</taxon>
        <taxon>Diplomonadida</taxon>
        <taxon>Hexamitidae</taxon>
        <taxon>Hexamitinae</taxon>
        <taxon>Trepomonas</taxon>
    </lineage>
</organism>
<dbReference type="InterPro" id="IPR053139">
    <property type="entry name" value="Surface_bspA-like"/>
</dbReference>
<sequence>KQQKFLAQYNINLSDLNNIQDTEIINHCLILHKEEYQIAQFITRTDITAIFGPNLRILGENLFREQSQLQQIYCPNVTNIGYGVFYMCQKLQSVHLPQVTVLGTHAFTRADSLKSVNLPSLIEMNDYSFYICGNLESFRAKMLVKAGSEVFANCARLTTFVVPNLKYVKNDFMRGCIALQKMVAPLIEDYECRCDECPRCNGYLRESQEIYGYQKKIWQLQKANQGFKQQKGGLESKQQEKLENALGKLRLFNKTVKIVELQN</sequence>
<dbReference type="Pfam" id="PF13306">
    <property type="entry name" value="LRR_5"/>
    <property type="match status" value="1"/>
</dbReference>
<protein>
    <submittedName>
        <fullName evidence="1">Leucine rich repeats-containing protein</fullName>
    </submittedName>
</protein>
<dbReference type="PANTHER" id="PTHR45661">
    <property type="entry name" value="SURFACE ANTIGEN"/>
    <property type="match status" value="1"/>
</dbReference>
<reference evidence="1" key="1">
    <citation type="submission" date="2015-07" db="EMBL/GenBank/DDBJ databases">
        <title>Adaptation to a free-living lifestyle via gene acquisitions in the diplomonad Trepomonas sp. PC1.</title>
        <authorList>
            <person name="Xu F."/>
            <person name="Jerlstrom-Hultqvist J."/>
            <person name="Kolisko M."/>
            <person name="Simpson A.G.B."/>
            <person name="Roger A.J."/>
            <person name="Svard S.G."/>
            <person name="Andersson J.O."/>
        </authorList>
    </citation>
    <scope>NUCLEOTIDE SEQUENCE</scope>
    <source>
        <strain evidence="1">PC1</strain>
    </source>
</reference>
<dbReference type="AlphaFoldDB" id="A0A146K5M0"/>
<evidence type="ECO:0000313" key="1">
    <source>
        <dbReference type="EMBL" id="JAP90789.1"/>
    </source>
</evidence>
<dbReference type="InterPro" id="IPR032675">
    <property type="entry name" value="LRR_dom_sf"/>
</dbReference>
<dbReference type="PANTHER" id="PTHR45661:SF3">
    <property type="entry name" value="IG-LIKE DOMAIN-CONTAINING PROTEIN"/>
    <property type="match status" value="1"/>
</dbReference>
<proteinExistence type="predicted"/>
<dbReference type="InterPro" id="IPR026906">
    <property type="entry name" value="LRR_5"/>
</dbReference>
<dbReference type="SUPFAM" id="SSF52058">
    <property type="entry name" value="L domain-like"/>
    <property type="match status" value="1"/>
</dbReference>